<dbReference type="Proteomes" id="UP000675554">
    <property type="component" value="Unassembled WGS sequence"/>
</dbReference>
<dbReference type="PANTHER" id="PTHR41913">
    <property type="entry name" value="DUF1684 DOMAIN-CONTAINING PROTEIN"/>
    <property type="match status" value="1"/>
</dbReference>
<evidence type="ECO:0000313" key="1">
    <source>
        <dbReference type="EMBL" id="MBR7677688.1"/>
    </source>
</evidence>
<feature type="non-terminal residue" evidence="1">
    <location>
        <position position="1"/>
    </location>
</feature>
<reference evidence="1" key="1">
    <citation type="submission" date="2021-04" db="EMBL/GenBank/DDBJ databases">
        <title>Sequencing of actinobacteria type strains.</title>
        <authorList>
            <person name="Nguyen G.-S."/>
            <person name="Wentzel A."/>
        </authorList>
    </citation>
    <scope>NUCLEOTIDE SEQUENCE</scope>
    <source>
        <strain evidence="1">DSM 42095</strain>
    </source>
</reference>
<accession>A0A8T4J1L9</accession>
<protein>
    <submittedName>
        <fullName evidence="1">DUF1684 domain-containing protein</fullName>
    </submittedName>
</protein>
<dbReference type="EMBL" id="JAGSMN010001031">
    <property type="protein sequence ID" value="MBR7677688.1"/>
    <property type="molecule type" value="Genomic_DNA"/>
</dbReference>
<evidence type="ECO:0000313" key="2">
    <source>
        <dbReference type="Proteomes" id="UP000675554"/>
    </source>
</evidence>
<name>A0A8T4J1L9_9ACTN</name>
<gene>
    <name evidence="1" type="ORF">KDA82_32810</name>
</gene>
<comment type="caution">
    <text evidence="1">The sequence shown here is derived from an EMBL/GenBank/DDBJ whole genome shotgun (WGS) entry which is preliminary data.</text>
</comment>
<keyword evidence="2" id="KW-1185">Reference proteome</keyword>
<dbReference type="AlphaFoldDB" id="A0A8T4J1L9"/>
<proteinExistence type="predicted"/>
<sequence length="206" mass="22034">GELLAGEVLLGEDAGPPEESRVGYGARRLVLLRREGLWAVRVFDADAPARRAFTGIDAFSYDPEWVRKGTFLPYGEGERSVRVGNADGRERGLGLAGELSFTAPDGTGHTLQVSRVEGGALWAVLADATSGRTPDGPSDATGRPSSYRFRFLRTEAPGADGSVRVDLNRITLPPCAFNDNFLCPFPPPGNTLPFDLTAGERRLSGS</sequence>
<organism evidence="1 2">
    <name type="scientific">Streptomyces daliensis</name>
    <dbReference type="NCBI Taxonomy" id="299421"/>
    <lineage>
        <taxon>Bacteria</taxon>
        <taxon>Bacillati</taxon>
        <taxon>Actinomycetota</taxon>
        <taxon>Actinomycetes</taxon>
        <taxon>Kitasatosporales</taxon>
        <taxon>Streptomycetaceae</taxon>
        <taxon>Streptomyces</taxon>
    </lineage>
</organism>
<dbReference type="InterPro" id="IPR012467">
    <property type="entry name" value="DUF1684"/>
</dbReference>
<dbReference type="Pfam" id="PF07920">
    <property type="entry name" value="DUF1684"/>
    <property type="match status" value="2"/>
</dbReference>
<dbReference type="PANTHER" id="PTHR41913:SF1">
    <property type="entry name" value="DUF1684 DOMAIN-CONTAINING PROTEIN"/>
    <property type="match status" value="1"/>
</dbReference>